<keyword evidence="6 12" id="KW-0418">Kinase</keyword>
<evidence type="ECO:0000256" key="7">
    <source>
        <dbReference type="ARBA" id="ARBA00022840"/>
    </source>
</evidence>
<feature type="transmembrane region" description="Helical" evidence="9">
    <location>
        <begin position="58"/>
        <end position="78"/>
    </location>
</feature>
<dbReference type="EC" id="2.7.13.3" evidence="2"/>
<evidence type="ECO:0000256" key="9">
    <source>
        <dbReference type="SAM" id="Phobius"/>
    </source>
</evidence>
<keyword evidence="13" id="KW-1185">Reference proteome</keyword>
<reference evidence="12 13" key="1">
    <citation type="submission" date="2024-09" db="EMBL/GenBank/DDBJ databases">
        <authorList>
            <person name="Pan X."/>
        </authorList>
    </citation>
    <scope>NUCLEOTIDE SEQUENCE [LARGE SCALE GENOMIC DNA]</scope>
    <source>
        <strain evidence="12 13">B2969</strain>
    </source>
</reference>
<evidence type="ECO:0000256" key="5">
    <source>
        <dbReference type="ARBA" id="ARBA00022741"/>
    </source>
</evidence>
<dbReference type="GO" id="GO:0016301">
    <property type="term" value="F:kinase activity"/>
    <property type="evidence" value="ECO:0007669"/>
    <property type="project" value="UniProtKB-KW"/>
</dbReference>
<evidence type="ECO:0000313" key="12">
    <source>
        <dbReference type="EMBL" id="MFH8250024.1"/>
    </source>
</evidence>
<evidence type="ECO:0000256" key="2">
    <source>
        <dbReference type="ARBA" id="ARBA00012438"/>
    </source>
</evidence>
<evidence type="ECO:0000256" key="1">
    <source>
        <dbReference type="ARBA" id="ARBA00000085"/>
    </source>
</evidence>
<proteinExistence type="predicted"/>
<feature type="domain" description="Signal transduction histidine kinase subgroup 3 dimerisation and phosphoacceptor" evidence="10">
    <location>
        <begin position="258"/>
        <end position="322"/>
    </location>
</feature>
<keyword evidence="9" id="KW-1133">Transmembrane helix</keyword>
<feature type="transmembrane region" description="Helical" evidence="9">
    <location>
        <begin position="31"/>
        <end position="52"/>
    </location>
</feature>
<organism evidence="12 13">
    <name type="scientific">Microbacterium alkaliflavum</name>
    <dbReference type="NCBI Taxonomy" id="3248839"/>
    <lineage>
        <taxon>Bacteria</taxon>
        <taxon>Bacillati</taxon>
        <taxon>Actinomycetota</taxon>
        <taxon>Actinomycetes</taxon>
        <taxon>Micrococcales</taxon>
        <taxon>Microbacteriaceae</taxon>
        <taxon>Microbacterium</taxon>
    </lineage>
</organism>
<feature type="domain" description="Putative sensor" evidence="11">
    <location>
        <begin position="33"/>
        <end position="227"/>
    </location>
</feature>
<gene>
    <name evidence="12" type="ORF">ACH3VR_06635</name>
</gene>
<dbReference type="Pfam" id="PF07730">
    <property type="entry name" value="HisKA_3"/>
    <property type="match status" value="1"/>
</dbReference>
<keyword evidence="9" id="KW-0472">Membrane</keyword>
<dbReference type="PANTHER" id="PTHR24421:SF10">
    <property type="entry name" value="NITRATE_NITRITE SENSOR PROTEIN NARQ"/>
    <property type="match status" value="1"/>
</dbReference>
<feature type="transmembrane region" description="Helical" evidence="9">
    <location>
        <begin position="122"/>
        <end position="150"/>
    </location>
</feature>
<dbReference type="Pfam" id="PF13796">
    <property type="entry name" value="Sensor"/>
    <property type="match status" value="1"/>
</dbReference>
<keyword evidence="3" id="KW-0597">Phosphoprotein</keyword>
<dbReference type="Gene3D" id="3.30.565.10">
    <property type="entry name" value="Histidine kinase-like ATPase, C-terminal domain"/>
    <property type="match status" value="1"/>
</dbReference>
<evidence type="ECO:0000256" key="4">
    <source>
        <dbReference type="ARBA" id="ARBA00022679"/>
    </source>
</evidence>
<feature type="transmembrane region" description="Helical" evidence="9">
    <location>
        <begin position="194"/>
        <end position="217"/>
    </location>
</feature>
<dbReference type="InterPro" id="IPR050482">
    <property type="entry name" value="Sensor_HK_TwoCompSys"/>
</dbReference>
<dbReference type="CDD" id="cd16917">
    <property type="entry name" value="HATPase_UhpB-NarQ-NarX-like"/>
    <property type="match status" value="1"/>
</dbReference>
<keyword evidence="7" id="KW-0067">ATP-binding</keyword>
<dbReference type="InterPro" id="IPR011712">
    <property type="entry name" value="Sig_transdc_His_kin_sub3_dim/P"/>
</dbReference>
<dbReference type="EMBL" id="JBIQWL010000002">
    <property type="protein sequence ID" value="MFH8250024.1"/>
    <property type="molecule type" value="Genomic_DNA"/>
</dbReference>
<keyword evidence="8" id="KW-0902">Two-component regulatory system</keyword>
<comment type="catalytic activity">
    <reaction evidence="1">
        <text>ATP + protein L-histidine = ADP + protein N-phospho-L-histidine.</text>
        <dbReference type="EC" id="2.7.13.3"/>
    </reaction>
</comment>
<evidence type="ECO:0000259" key="10">
    <source>
        <dbReference type="Pfam" id="PF07730"/>
    </source>
</evidence>
<dbReference type="RefSeq" id="WP_396639969.1">
    <property type="nucleotide sequence ID" value="NZ_JBIQWL010000002.1"/>
</dbReference>
<dbReference type="InterPro" id="IPR036890">
    <property type="entry name" value="HATPase_C_sf"/>
</dbReference>
<evidence type="ECO:0000256" key="6">
    <source>
        <dbReference type="ARBA" id="ARBA00022777"/>
    </source>
</evidence>
<evidence type="ECO:0000313" key="13">
    <source>
        <dbReference type="Proteomes" id="UP001610861"/>
    </source>
</evidence>
<protein>
    <recommendedName>
        <fullName evidence="2">histidine kinase</fullName>
        <ecNumber evidence="2">2.7.13.3</ecNumber>
    </recommendedName>
</protein>
<evidence type="ECO:0000256" key="3">
    <source>
        <dbReference type="ARBA" id="ARBA00022553"/>
    </source>
</evidence>
<comment type="caution">
    <text evidence="12">The sequence shown here is derived from an EMBL/GenBank/DDBJ whole genome shotgun (WGS) entry which is preliminary data.</text>
</comment>
<keyword evidence="4" id="KW-0808">Transferase</keyword>
<name>A0ABW7Q592_9MICO</name>
<dbReference type="Proteomes" id="UP001610861">
    <property type="component" value="Unassembled WGS sequence"/>
</dbReference>
<dbReference type="SUPFAM" id="SSF55874">
    <property type="entry name" value="ATPase domain of HSP90 chaperone/DNA topoisomerase II/histidine kinase"/>
    <property type="match status" value="1"/>
</dbReference>
<accession>A0ABW7Q592</accession>
<evidence type="ECO:0000259" key="11">
    <source>
        <dbReference type="Pfam" id="PF13796"/>
    </source>
</evidence>
<keyword evidence="9" id="KW-0812">Transmembrane</keyword>
<dbReference type="InterPro" id="IPR025828">
    <property type="entry name" value="Put_sensor_dom"/>
</dbReference>
<dbReference type="PANTHER" id="PTHR24421">
    <property type="entry name" value="NITRATE/NITRITE SENSOR PROTEIN NARX-RELATED"/>
    <property type="match status" value="1"/>
</dbReference>
<evidence type="ECO:0000256" key="8">
    <source>
        <dbReference type="ARBA" id="ARBA00023012"/>
    </source>
</evidence>
<keyword evidence="5" id="KW-0547">Nucleotide-binding</keyword>
<sequence length="460" mass="48849">MSSIVTPASDIPAPAFWPSYGALWKRVPGSAVYLLVVFVLAITSLAVLASLLFTGVGLLILVVGLPLIVGTLFVARAFGVADRFLLQLTGLPAVPEPEWNRDAAGRTGFWPTFSRPLRNGHYWVYLVHGMIVSPILSIVSFTLTVVWLSISLGGLTYWFWGVFLPRDDGGEWGHYVADAMPWMFGGWSSWAVEVVLYLVAGILFAFTLPWALGGLALGHHAVARGMLGRWPSDDLAAEVRAEASARTSAVQAEDMALRRLERDIHDGPQQRLVRLQLDLASLERRAAAGDTDAAAELAREARGHAAAALDELRALSAGVAPPLLQDRGLTAALEGLSLASVVPVRAELDPALDAAVSPEVARTVYFIVAELLTNAAKHSGATGATLRAWITQPAPGEQPALDVWLVDDGRGGAAPAPGHGLEGLRERVRGLRGELDVQSPLGGPTRIGVRIPLAAAAATP</sequence>